<evidence type="ECO:0000256" key="2">
    <source>
        <dbReference type="PROSITE-ProRule" id="PRU00335"/>
    </source>
</evidence>
<gene>
    <name evidence="4" type="ORF">EP51_12165</name>
</gene>
<dbReference type="InterPro" id="IPR001647">
    <property type="entry name" value="HTH_TetR"/>
</dbReference>
<proteinExistence type="predicted"/>
<sequence length="206" mass="22432">MTADWMRDERPRLAAERILDVAAQLYVENGIAAVGMAEVARAAGCSRATLYRYFDSRQSLQLAFVHREARRIGALVAEEVSAAGDPKDVIVEAMLAAIRLVRADPTLAAWFQLGDSGLAAQIAHSSDVIESLGTAFLGQAGFSGEETSRKARWLVRIIVSLLTVPGVDDTDERTMLEQFVAPAIAEHDFGRARLLPPPDERDARSI</sequence>
<organism evidence="4 5">
    <name type="scientific">Rhodococcus opacus</name>
    <name type="common">Nocardia opaca</name>
    <dbReference type="NCBI Taxonomy" id="37919"/>
    <lineage>
        <taxon>Bacteria</taxon>
        <taxon>Bacillati</taxon>
        <taxon>Actinomycetota</taxon>
        <taxon>Actinomycetes</taxon>
        <taxon>Mycobacteriales</taxon>
        <taxon>Nocardiaceae</taxon>
        <taxon>Rhodococcus</taxon>
    </lineage>
</organism>
<feature type="DNA-binding region" description="H-T-H motif" evidence="2">
    <location>
        <begin position="35"/>
        <end position="54"/>
    </location>
</feature>
<dbReference type="SUPFAM" id="SSF46689">
    <property type="entry name" value="Homeodomain-like"/>
    <property type="match status" value="1"/>
</dbReference>
<protein>
    <submittedName>
        <fullName evidence="4">TetR family transcriptional regulator</fullName>
    </submittedName>
</protein>
<dbReference type="eggNOG" id="COG1309">
    <property type="taxonomic scope" value="Bacteria"/>
</dbReference>
<dbReference type="PRINTS" id="PR00455">
    <property type="entry name" value="HTHTETR"/>
</dbReference>
<dbReference type="RefSeq" id="WP_128639353.1">
    <property type="nucleotide sequence ID" value="NZ_CP008947.1"/>
</dbReference>
<feature type="domain" description="HTH tetR-type" evidence="3">
    <location>
        <begin position="12"/>
        <end position="72"/>
    </location>
</feature>
<dbReference type="InterPro" id="IPR009057">
    <property type="entry name" value="Homeodomain-like_sf"/>
</dbReference>
<dbReference type="Proteomes" id="UP000028488">
    <property type="component" value="Chromosome"/>
</dbReference>
<dbReference type="Gene3D" id="1.10.357.10">
    <property type="entry name" value="Tetracycline Repressor, domain 2"/>
    <property type="match status" value="1"/>
</dbReference>
<dbReference type="Pfam" id="PF00440">
    <property type="entry name" value="TetR_N"/>
    <property type="match status" value="1"/>
</dbReference>
<dbReference type="PROSITE" id="PS50977">
    <property type="entry name" value="HTH_TETR_2"/>
    <property type="match status" value="1"/>
</dbReference>
<keyword evidence="1 2" id="KW-0238">DNA-binding</keyword>
<evidence type="ECO:0000259" key="3">
    <source>
        <dbReference type="PROSITE" id="PS50977"/>
    </source>
</evidence>
<dbReference type="GO" id="GO:0000976">
    <property type="term" value="F:transcription cis-regulatory region binding"/>
    <property type="evidence" value="ECO:0007669"/>
    <property type="project" value="TreeGrafter"/>
</dbReference>
<name>A0A076EHZ4_RHOOP</name>
<dbReference type="PANTHER" id="PTHR30055">
    <property type="entry name" value="HTH-TYPE TRANSCRIPTIONAL REGULATOR RUTR"/>
    <property type="match status" value="1"/>
</dbReference>
<dbReference type="AlphaFoldDB" id="A0A076EHZ4"/>
<evidence type="ECO:0000313" key="4">
    <source>
        <dbReference type="EMBL" id="AII05331.1"/>
    </source>
</evidence>
<dbReference type="GO" id="GO:0003700">
    <property type="term" value="F:DNA-binding transcription factor activity"/>
    <property type="evidence" value="ECO:0007669"/>
    <property type="project" value="TreeGrafter"/>
</dbReference>
<reference evidence="4 5" key="1">
    <citation type="submission" date="2014-07" db="EMBL/GenBank/DDBJ databases">
        <title>Genome Sequence of Rhodococcus opacus Strain R7, a Biodegrader of Mono- and Polycyclic Aromatic Hydrocarbons.</title>
        <authorList>
            <person name="Di Gennaro P."/>
            <person name="Zampolli J."/>
            <person name="Presti I."/>
            <person name="Cappelletti M."/>
            <person name="D'Ursi P."/>
            <person name="Orro A."/>
            <person name="Mezzelani A."/>
            <person name="Milanesi L."/>
        </authorList>
    </citation>
    <scope>NUCLEOTIDE SEQUENCE [LARGE SCALE GENOMIC DNA]</scope>
    <source>
        <strain evidence="4 5">R7</strain>
    </source>
</reference>
<accession>A0A076EHZ4</accession>
<dbReference type="EMBL" id="CP008947">
    <property type="protein sequence ID" value="AII05331.1"/>
    <property type="molecule type" value="Genomic_DNA"/>
</dbReference>
<dbReference type="InterPro" id="IPR050109">
    <property type="entry name" value="HTH-type_TetR-like_transc_reg"/>
</dbReference>
<dbReference type="PANTHER" id="PTHR30055:SF200">
    <property type="entry name" value="HTH-TYPE TRANSCRIPTIONAL REPRESSOR BDCR"/>
    <property type="match status" value="1"/>
</dbReference>
<evidence type="ECO:0000313" key="5">
    <source>
        <dbReference type="Proteomes" id="UP000028488"/>
    </source>
</evidence>
<evidence type="ECO:0000256" key="1">
    <source>
        <dbReference type="ARBA" id="ARBA00023125"/>
    </source>
</evidence>